<sequence>MPLPMAAMLAPAMTPRGAPSCWTRWSSTQTFTTARRGSCSTGSRMRPVAAATKVGKTPATMGMTMATGRRTTLARGKPAMIRTTKGRAMATMMITM</sequence>
<proteinExistence type="predicted"/>
<dbReference type="AlphaFoldDB" id="A0A0A9HID5"/>
<accession>A0A0A9HID5</accession>
<reference evidence="1" key="2">
    <citation type="journal article" date="2015" name="Data Brief">
        <title>Shoot transcriptome of the giant reed, Arundo donax.</title>
        <authorList>
            <person name="Barrero R.A."/>
            <person name="Guerrero F.D."/>
            <person name="Moolhuijzen P."/>
            <person name="Goolsby J.A."/>
            <person name="Tidwell J."/>
            <person name="Bellgard S.E."/>
            <person name="Bellgard M.I."/>
        </authorList>
    </citation>
    <scope>NUCLEOTIDE SEQUENCE</scope>
    <source>
        <tissue evidence="1">Shoot tissue taken approximately 20 cm above the soil surface</tissue>
    </source>
</reference>
<name>A0A0A9HID5_ARUDO</name>
<dbReference type="EMBL" id="GBRH01162317">
    <property type="protein sequence ID" value="JAE35579.1"/>
    <property type="molecule type" value="Transcribed_RNA"/>
</dbReference>
<evidence type="ECO:0000313" key="1">
    <source>
        <dbReference type="EMBL" id="JAE35579.1"/>
    </source>
</evidence>
<organism evidence="1">
    <name type="scientific">Arundo donax</name>
    <name type="common">Giant reed</name>
    <name type="synonym">Donax arundinaceus</name>
    <dbReference type="NCBI Taxonomy" id="35708"/>
    <lineage>
        <taxon>Eukaryota</taxon>
        <taxon>Viridiplantae</taxon>
        <taxon>Streptophyta</taxon>
        <taxon>Embryophyta</taxon>
        <taxon>Tracheophyta</taxon>
        <taxon>Spermatophyta</taxon>
        <taxon>Magnoliopsida</taxon>
        <taxon>Liliopsida</taxon>
        <taxon>Poales</taxon>
        <taxon>Poaceae</taxon>
        <taxon>PACMAD clade</taxon>
        <taxon>Arundinoideae</taxon>
        <taxon>Arundineae</taxon>
        <taxon>Arundo</taxon>
    </lineage>
</organism>
<reference evidence="1" key="1">
    <citation type="submission" date="2014-09" db="EMBL/GenBank/DDBJ databases">
        <authorList>
            <person name="Magalhaes I.L.F."/>
            <person name="Oliveira U."/>
            <person name="Santos F.R."/>
            <person name="Vidigal T.H.D.A."/>
            <person name="Brescovit A.D."/>
            <person name="Santos A.J."/>
        </authorList>
    </citation>
    <scope>NUCLEOTIDE SEQUENCE</scope>
    <source>
        <tissue evidence="1">Shoot tissue taken approximately 20 cm above the soil surface</tissue>
    </source>
</reference>
<protein>
    <submittedName>
        <fullName evidence="1">Uncharacterized protein</fullName>
    </submittedName>
</protein>